<proteinExistence type="predicted"/>
<accession>A0A9D3U984</accession>
<keyword evidence="2" id="KW-1185">Reference proteome</keyword>
<dbReference type="AlphaFoldDB" id="A0A9D3U984"/>
<name>A0A9D3U984_9ROSI</name>
<organism evidence="1 2">
    <name type="scientific">Gossypium stocksii</name>
    <dbReference type="NCBI Taxonomy" id="47602"/>
    <lineage>
        <taxon>Eukaryota</taxon>
        <taxon>Viridiplantae</taxon>
        <taxon>Streptophyta</taxon>
        <taxon>Embryophyta</taxon>
        <taxon>Tracheophyta</taxon>
        <taxon>Spermatophyta</taxon>
        <taxon>Magnoliopsida</taxon>
        <taxon>eudicotyledons</taxon>
        <taxon>Gunneridae</taxon>
        <taxon>Pentapetalae</taxon>
        <taxon>rosids</taxon>
        <taxon>malvids</taxon>
        <taxon>Malvales</taxon>
        <taxon>Malvaceae</taxon>
        <taxon>Malvoideae</taxon>
        <taxon>Gossypium</taxon>
    </lineage>
</organism>
<evidence type="ECO:0000313" key="1">
    <source>
        <dbReference type="EMBL" id="KAH1032259.1"/>
    </source>
</evidence>
<comment type="caution">
    <text evidence="1">The sequence shown here is derived from an EMBL/GenBank/DDBJ whole genome shotgun (WGS) entry which is preliminary data.</text>
</comment>
<dbReference type="Proteomes" id="UP000828251">
    <property type="component" value="Unassembled WGS sequence"/>
</dbReference>
<reference evidence="1 2" key="1">
    <citation type="journal article" date="2021" name="Plant Biotechnol. J.">
        <title>Multi-omics assisted identification of the key and species-specific regulatory components of drought-tolerant mechanisms in Gossypium stocksii.</title>
        <authorList>
            <person name="Yu D."/>
            <person name="Ke L."/>
            <person name="Zhang D."/>
            <person name="Wu Y."/>
            <person name="Sun Y."/>
            <person name="Mei J."/>
            <person name="Sun J."/>
            <person name="Sun Y."/>
        </authorList>
    </citation>
    <scope>NUCLEOTIDE SEQUENCE [LARGE SCALE GENOMIC DNA]</scope>
    <source>
        <strain evidence="2">cv. E1</strain>
        <tissue evidence="1">Leaf</tissue>
    </source>
</reference>
<dbReference type="EMBL" id="JAIQCV010000013">
    <property type="protein sequence ID" value="KAH1032259.1"/>
    <property type="molecule type" value="Genomic_DNA"/>
</dbReference>
<sequence>MAFEDDVGAYCPVEETSISLISKEVSLSRVVNIKAILNEYEGCSGQMPECQCKDEGLYGVRIGCGLFGQSRK</sequence>
<feature type="non-terminal residue" evidence="1">
    <location>
        <position position="72"/>
    </location>
</feature>
<protein>
    <submittedName>
        <fullName evidence="1">Uncharacterized protein</fullName>
    </submittedName>
</protein>
<evidence type="ECO:0000313" key="2">
    <source>
        <dbReference type="Proteomes" id="UP000828251"/>
    </source>
</evidence>
<gene>
    <name evidence="1" type="ORF">J1N35_044433</name>
</gene>